<keyword evidence="11" id="KW-1185">Reference proteome</keyword>
<dbReference type="SMART" id="SM01052">
    <property type="entry name" value="CAP_GLY"/>
    <property type="match status" value="2"/>
</dbReference>
<dbReference type="Pfam" id="PF16641">
    <property type="entry name" value="CLIP1_ZNF"/>
    <property type="match status" value="2"/>
</dbReference>
<evidence type="ECO:0000256" key="5">
    <source>
        <dbReference type="ARBA" id="ARBA00023054"/>
    </source>
</evidence>
<feature type="compositionally biased region" description="Basic and acidic residues" evidence="8">
    <location>
        <begin position="847"/>
        <end position="873"/>
    </location>
</feature>
<keyword evidence="6" id="KW-0206">Cytoskeleton</keyword>
<dbReference type="PROSITE" id="PS50245">
    <property type="entry name" value="CAP_GLY_2"/>
    <property type="match status" value="2"/>
</dbReference>
<keyword evidence="4" id="KW-0677">Repeat</keyword>
<evidence type="ECO:0000259" key="9">
    <source>
        <dbReference type="PROSITE" id="PS50245"/>
    </source>
</evidence>
<proteinExistence type="predicted"/>
<dbReference type="GO" id="GO:0005874">
    <property type="term" value="C:microtubule"/>
    <property type="evidence" value="ECO:0007669"/>
    <property type="project" value="UniProtKB-KW"/>
</dbReference>
<accession>A0A8R1U9Z4</accession>
<evidence type="ECO:0000256" key="6">
    <source>
        <dbReference type="ARBA" id="ARBA00023212"/>
    </source>
</evidence>
<feature type="region of interest" description="Disordered" evidence="8">
    <location>
        <begin position="450"/>
        <end position="484"/>
    </location>
</feature>
<keyword evidence="2" id="KW-0963">Cytoplasm</keyword>
<evidence type="ECO:0000256" key="8">
    <source>
        <dbReference type="SAM" id="MobiDB-lite"/>
    </source>
</evidence>
<feature type="compositionally biased region" description="Basic and acidic residues" evidence="8">
    <location>
        <begin position="459"/>
        <end position="468"/>
    </location>
</feature>
<dbReference type="PANTHER" id="PTHR18916:SF93">
    <property type="entry name" value="RESTIN HOMOLOG"/>
    <property type="match status" value="1"/>
</dbReference>
<evidence type="ECO:0000313" key="10">
    <source>
        <dbReference type="EnsemblMetazoa" id="PPA11301.1"/>
    </source>
</evidence>
<evidence type="ECO:0000256" key="7">
    <source>
        <dbReference type="SAM" id="Coils"/>
    </source>
</evidence>
<dbReference type="InterPro" id="IPR000938">
    <property type="entry name" value="CAP-Gly_domain"/>
</dbReference>
<dbReference type="Proteomes" id="UP000005239">
    <property type="component" value="Unassembled WGS sequence"/>
</dbReference>
<dbReference type="PANTHER" id="PTHR18916">
    <property type="entry name" value="DYNACTIN 1-RELATED MICROTUBULE-BINDING"/>
    <property type="match status" value="1"/>
</dbReference>
<gene>
    <name evidence="10" type="primary">WBGene00100855</name>
</gene>
<feature type="region of interest" description="Disordered" evidence="8">
    <location>
        <begin position="208"/>
        <end position="238"/>
    </location>
</feature>
<feature type="compositionally biased region" description="Low complexity" evidence="8">
    <location>
        <begin position="222"/>
        <end position="233"/>
    </location>
</feature>
<name>A0A8R1U9Z4_PRIPA</name>
<protein>
    <recommendedName>
        <fullName evidence="9">CAP-Gly domain-containing protein</fullName>
    </recommendedName>
</protein>
<reference evidence="10" key="2">
    <citation type="submission" date="2022-06" db="UniProtKB">
        <authorList>
            <consortium name="EnsemblMetazoa"/>
        </authorList>
    </citation>
    <scope>IDENTIFICATION</scope>
    <source>
        <strain evidence="10">PS312</strain>
    </source>
</reference>
<reference evidence="11" key="1">
    <citation type="journal article" date="2008" name="Nat. Genet.">
        <title>The Pristionchus pacificus genome provides a unique perspective on nematode lifestyle and parasitism.</title>
        <authorList>
            <person name="Dieterich C."/>
            <person name="Clifton S.W."/>
            <person name="Schuster L.N."/>
            <person name="Chinwalla A."/>
            <person name="Delehaunty K."/>
            <person name="Dinkelacker I."/>
            <person name="Fulton L."/>
            <person name="Fulton R."/>
            <person name="Godfrey J."/>
            <person name="Minx P."/>
            <person name="Mitreva M."/>
            <person name="Roeseler W."/>
            <person name="Tian H."/>
            <person name="Witte H."/>
            <person name="Yang S.P."/>
            <person name="Wilson R.K."/>
            <person name="Sommer R.J."/>
        </authorList>
    </citation>
    <scope>NUCLEOTIDE SEQUENCE [LARGE SCALE GENOMIC DNA]</scope>
    <source>
        <strain evidence="11">PS312</strain>
    </source>
</reference>
<dbReference type="EnsemblMetazoa" id="PPA11301.1">
    <property type="protein sequence ID" value="PPA11301.1"/>
    <property type="gene ID" value="WBGene00100855"/>
</dbReference>
<dbReference type="SUPFAM" id="SSF74924">
    <property type="entry name" value="Cap-Gly domain"/>
    <property type="match status" value="2"/>
</dbReference>
<evidence type="ECO:0000313" key="11">
    <source>
        <dbReference type="Proteomes" id="UP000005239"/>
    </source>
</evidence>
<feature type="region of interest" description="Disordered" evidence="8">
    <location>
        <begin position="1230"/>
        <end position="1251"/>
    </location>
</feature>
<dbReference type="InterPro" id="IPR032108">
    <property type="entry name" value="CLIP1_ZNF"/>
</dbReference>
<feature type="domain" description="CAP-Gly" evidence="9">
    <location>
        <begin position="46"/>
        <end position="88"/>
    </location>
</feature>
<dbReference type="Gene3D" id="2.30.30.190">
    <property type="entry name" value="CAP Gly-rich-like domain"/>
    <property type="match status" value="2"/>
</dbReference>
<sequence>MAGRLARSDSRESVFSNASCVSGVGEWQIGDRVKLDNKIGTLAYVGHTKFAPGEWIGLVLDTPDGKNNGSVQGVSYFTCEDNHGIFCKSSKLERISHSPAVGSPMRELNNKYASEFGLDIGDRVMVSGGKIGYLRYLGPTDFAEGIWCGVELDQPMGKNDGTVQGKRYFACKPLYGLFAPAKKTEKAPKLDTPSKIRVHHNKTSMLRAHKSGGSHESLNSIGASSVSSRTTTGTGIGPVKRSVARSINASTNETLVKALQETIQEKDRHLEQMIHELDLERNEIAEVTARCEILERRLASGEGTESGSIDDDKIRRMEKLENERKTLKNSLIEKEKIIEDLQFRLEEEEIMRQEKESESKELGVKLAKISTVEAINTFDSVSMEEKNAELAIVREDLEKMKGSRDRLEEANNRSEKMITDMKTTLEETEERMKKLEKDLKKVMNELEEESVKNASATKELNEEKKKGEVLANERISMEKENEESRKEIEALKNTMESIKTATCASCVKLESGREELMKKVERMEQEIKSERDKLIKERDELDKLFTIERNKLEEKDKEMTILSHSMNASETKWKDIEKELIIEKKSKDELNVELEKVQSSFCSLNDELSESKSINEKTKDELEKTRIALSESGNEVLNEKMNADKLKMEIDKLQKEINEKSNEIKSLSDGMANLRTENEGQGKENEEMKRSLKELKRTIEKEAEEKRCLMETIQDKMASLSEMETAIESLKSFLEKKKIDIDRISLESAERKNMIDELLIEKSKMAANVDVISGERDEGVKLLKEAEIKLAGTVEKSDEVRKKLENELESIVGKMTATEEKLHVKETELKCAQESLNAIQSSMEVAKMGDDEKSKELNGVKEELGKERTTSHEMKRRNDKLNTEIIELKTRLEEMKTEKKMEEDKIEKEREELKSEIEKMEGEWKISKKREEMEKGEKEKVEEEKKNIEEDLKRVTMRMEEVENEKERVEKRLKEIVNEMKKLNDELNKTKEEGVKNEIESSEWRRKYEDLAMKSNKLISEMEKREDDLKASIERLRVKVNEKEIESQTNKDKSIELINLIDVMNRKVEELNDNVKKMESEIKNEREEKEEIKMEKNKWKIDKEIGDEKMEIILEEMKQLRITIGAGDEQNIKMGEKISILMEEKSKSEDTREMMKKEKEMLVDNIKKMEIELEQLRVTISTSSSSSDELVERLKSTVEEKIKMDEEIERVKQERKDFEEKIDRELEKLREEKEKANSKNSVLEESLTKNEEDMKKIKTDFENEATKWKEEMDRLKEDLSKKEDIVKESATKLNLLESEMSAEKKEKSKLEAEMRLNVGDLQEKSEESFKKDTQIENMKYEKTQIMNELEKERKERAEMEVKINKMEREWKRRTSKDSIEGLRVELDGERKKYDELLAQKKQTHELFDELEKSWRKKEENLAEKVDGLTAELEMIKRKTANEQMRELQNEVDLLRSIVAERVKKEEKYKNEIEILKNMPLDGTPVRKEKKEIAPRKFCDICDVFDTHETEDCPTQSMEPIDPSPKKTKVIPASREYCDSCEVFGHDTSGCPNLFASEETPKKKKDYTF</sequence>
<evidence type="ECO:0000256" key="3">
    <source>
        <dbReference type="ARBA" id="ARBA00022701"/>
    </source>
</evidence>
<evidence type="ECO:0000256" key="2">
    <source>
        <dbReference type="ARBA" id="ARBA00022490"/>
    </source>
</evidence>
<feature type="compositionally biased region" description="Basic and acidic residues" evidence="8">
    <location>
        <begin position="475"/>
        <end position="484"/>
    </location>
</feature>
<feature type="region of interest" description="Disordered" evidence="8">
    <location>
        <begin position="897"/>
        <end position="918"/>
    </location>
</feature>
<dbReference type="InterPro" id="IPR036859">
    <property type="entry name" value="CAP-Gly_dom_sf"/>
</dbReference>
<feature type="compositionally biased region" description="Basic and acidic residues" evidence="8">
    <location>
        <begin position="676"/>
        <end position="689"/>
    </location>
</feature>
<feature type="coiled-coil region" evidence="7">
    <location>
        <begin position="783"/>
        <end position="821"/>
    </location>
</feature>
<keyword evidence="3" id="KW-0493">Microtubule</keyword>
<dbReference type="Pfam" id="PF01302">
    <property type="entry name" value="CAP_GLY"/>
    <property type="match status" value="2"/>
</dbReference>
<keyword evidence="5 7" id="KW-0175">Coiled coil</keyword>
<organism evidence="10 11">
    <name type="scientific">Pristionchus pacificus</name>
    <name type="common">Parasitic nematode worm</name>
    <dbReference type="NCBI Taxonomy" id="54126"/>
    <lineage>
        <taxon>Eukaryota</taxon>
        <taxon>Metazoa</taxon>
        <taxon>Ecdysozoa</taxon>
        <taxon>Nematoda</taxon>
        <taxon>Chromadorea</taxon>
        <taxon>Rhabditida</taxon>
        <taxon>Rhabditina</taxon>
        <taxon>Diplogasteromorpha</taxon>
        <taxon>Diplogasteroidea</taxon>
        <taxon>Neodiplogasteridae</taxon>
        <taxon>Pristionchus</taxon>
    </lineage>
</organism>
<comment type="subcellular location">
    <subcellularLocation>
        <location evidence="1">Cytoplasm</location>
        <location evidence="1">Cytoskeleton</location>
    </subcellularLocation>
</comment>
<dbReference type="PROSITE" id="PS00845">
    <property type="entry name" value="CAP_GLY_1"/>
    <property type="match status" value="2"/>
</dbReference>
<evidence type="ECO:0000256" key="1">
    <source>
        <dbReference type="ARBA" id="ARBA00004245"/>
    </source>
</evidence>
<feature type="region of interest" description="Disordered" evidence="8">
    <location>
        <begin position="846"/>
        <end position="882"/>
    </location>
</feature>
<feature type="region of interest" description="Disordered" evidence="8">
    <location>
        <begin position="661"/>
        <end position="689"/>
    </location>
</feature>
<evidence type="ECO:0000256" key="4">
    <source>
        <dbReference type="ARBA" id="ARBA00022737"/>
    </source>
</evidence>
<feature type="coiled-coil region" evidence="7">
    <location>
        <begin position="252"/>
        <end position="358"/>
    </location>
</feature>
<feature type="domain" description="CAP-Gly" evidence="9">
    <location>
        <begin position="138"/>
        <end position="180"/>
    </location>
</feature>